<gene>
    <name evidence="5" type="ORF">FHR82_006182</name>
</gene>
<evidence type="ECO:0000313" key="5">
    <source>
        <dbReference type="EMBL" id="MBB4909924.1"/>
    </source>
</evidence>
<dbReference type="InterPro" id="IPR018060">
    <property type="entry name" value="HTH_AraC"/>
</dbReference>
<name>A0A7W7QAC7_9PSEU</name>
<dbReference type="AlphaFoldDB" id="A0A7W7QAC7"/>
<dbReference type="GO" id="GO:0043565">
    <property type="term" value="F:sequence-specific DNA binding"/>
    <property type="evidence" value="ECO:0007669"/>
    <property type="project" value="InterPro"/>
</dbReference>
<keyword evidence="6" id="KW-1185">Reference proteome</keyword>
<evidence type="ECO:0000256" key="1">
    <source>
        <dbReference type="ARBA" id="ARBA00023015"/>
    </source>
</evidence>
<dbReference type="SUPFAM" id="SSF52317">
    <property type="entry name" value="Class I glutamine amidotransferase-like"/>
    <property type="match status" value="1"/>
</dbReference>
<evidence type="ECO:0000259" key="4">
    <source>
        <dbReference type="PROSITE" id="PS01124"/>
    </source>
</evidence>
<dbReference type="InterPro" id="IPR029062">
    <property type="entry name" value="Class_I_gatase-like"/>
</dbReference>
<evidence type="ECO:0000256" key="3">
    <source>
        <dbReference type="ARBA" id="ARBA00023163"/>
    </source>
</evidence>
<feature type="domain" description="HTH araC/xylS-type" evidence="4">
    <location>
        <begin position="210"/>
        <end position="308"/>
    </location>
</feature>
<dbReference type="PANTHER" id="PTHR43130">
    <property type="entry name" value="ARAC-FAMILY TRANSCRIPTIONAL REGULATOR"/>
    <property type="match status" value="1"/>
</dbReference>
<dbReference type="PROSITE" id="PS00041">
    <property type="entry name" value="HTH_ARAC_FAMILY_1"/>
    <property type="match status" value="1"/>
</dbReference>
<keyword evidence="1" id="KW-0805">Transcription regulation</keyword>
<keyword evidence="2" id="KW-0238">DNA-binding</keyword>
<sequence length="315" mass="33774">MRVVVPIPGTVALFELAVPVGVFGAVDRHDLAPDWYELVVCGAGAHPASAGLTLSTRTGLSALRTADLVVVPACVMPDCEAPPELLSALRKAHARGARIASLCTGAFVLAAAGLLDGRTVTTHWMYADELRRRYPKVTVDEHPLYVDDGDILTSAGTAAALDLCLHIVRQDFGAAVAAEVGRRMVLAPHREGGQSQYIPAPLPAHADGFAPVLEWAVRHLDRPLTMAELADRAGMSLRTFGRHFADRVGVTPLAWLNQQRLARARELLETTNLPVEVVAQRSGLGTGSGLRQHFQRAYATTPATYRRTFRATAAG</sequence>
<organism evidence="5 6">
    <name type="scientific">Actinophytocola algeriensis</name>
    <dbReference type="NCBI Taxonomy" id="1768010"/>
    <lineage>
        <taxon>Bacteria</taxon>
        <taxon>Bacillati</taxon>
        <taxon>Actinomycetota</taxon>
        <taxon>Actinomycetes</taxon>
        <taxon>Pseudonocardiales</taxon>
        <taxon>Pseudonocardiaceae</taxon>
    </lineage>
</organism>
<dbReference type="InterPro" id="IPR009057">
    <property type="entry name" value="Homeodomain-like_sf"/>
</dbReference>
<dbReference type="Gene3D" id="3.40.50.880">
    <property type="match status" value="1"/>
</dbReference>
<keyword evidence="3" id="KW-0804">Transcription</keyword>
<dbReference type="PROSITE" id="PS01124">
    <property type="entry name" value="HTH_ARAC_FAMILY_2"/>
    <property type="match status" value="1"/>
</dbReference>
<dbReference type="InterPro" id="IPR052158">
    <property type="entry name" value="INH-QAR"/>
</dbReference>
<dbReference type="SMART" id="SM00342">
    <property type="entry name" value="HTH_ARAC"/>
    <property type="match status" value="1"/>
</dbReference>
<accession>A0A7W7QAC7</accession>
<dbReference type="CDD" id="cd03137">
    <property type="entry name" value="GATase1_AraC_1"/>
    <property type="match status" value="1"/>
</dbReference>
<dbReference type="Gene3D" id="1.10.10.60">
    <property type="entry name" value="Homeodomain-like"/>
    <property type="match status" value="1"/>
</dbReference>
<comment type="caution">
    <text evidence="5">The sequence shown here is derived from an EMBL/GenBank/DDBJ whole genome shotgun (WGS) entry which is preliminary data.</text>
</comment>
<protein>
    <submittedName>
        <fullName evidence="5">Transcriptional regulator GlxA family with amidase domain</fullName>
    </submittedName>
</protein>
<dbReference type="Proteomes" id="UP000520767">
    <property type="component" value="Unassembled WGS sequence"/>
</dbReference>
<evidence type="ECO:0000256" key="2">
    <source>
        <dbReference type="ARBA" id="ARBA00023125"/>
    </source>
</evidence>
<dbReference type="RefSeq" id="WP_184813969.1">
    <property type="nucleotide sequence ID" value="NZ_JACHJQ010000006.1"/>
</dbReference>
<dbReference type="InterPro" id="IPR002818">
    <property type="entry name" value="DJ-1/PfpI"/>
</dbReference>
<proteinExistence type="predicted"/>
<evidence type="ECO:0000313" key="6">
    <source>
        <dbReference type="Proteomes" id="UP000520767"/>
    </source>
</evidence>
<dbReference type="GO" id="GO:0003700">
    <property type="term" value="F:DNA-binding transcription factor activity"/>
    <property type="evidence" value="ECO:0007669"/>
    <property type="project" value="InterPro"/>
</dbReference>
<dbReference type="Pfam" id="PF12833">
    <property type="entry name" value="HTH_18"/>
    <property type="match status" value="1"/>
</dbReference>
<dbReference type="PANTHER" id="PTHR43130:SF3">
    <property type="entry name" value="HTH-TYPE TRANSCRIPTIONAL REGULATOR RV1931C"/>
    <property type="match status" value="1"/>
</dbReference>
<dbReference type="InterPro" id="IPR018062">
    <property type="entry name" value="HTH_AraC-typ_CS"/>
</dbReference>
<dbReference type="EMBL" id="JACHJQ010000006">
    <property type="protein sequence ID" value="MBB4909924.1"/>
    <property type="molecule type" value="Genomic_DNA"/>
</dbReference>
<dbReference type="Pfam" id="PF01965">
    <property type="entry name" value="DJ-1_PfpI"/>
    <property type="match status" value="1"/>
</dbReference>
<dbReference type="SUPFAM" id="SSF46689">
    <property type="entry name" value="Homeodomain-like"/>
    <property type="match status" value="2"/>
</dbReference>
<reference evidence="5 6" key="1">
    <citation type="submission" date="2020-08" db="EMBL/GenBank/DDBJ databases">
        <title>Genomic Encyclopedia of Type Strains, Phase III (KMG-III): the genomes of soil and plant-associated and newly described type strains.</title>
        <authorList>
            <person name="Whitman W."/>
        </authorList>
    </citation>
    <scope>NUCLEOTIDE SEQUENCE [LARGE SCALE GENOMIC DNA]</scope>
    <source>
        <strain evidence="5 6">CECT 8960</strain>
    </source>
</reference>